<feature type="region of interest" description="Disordered" evidence="7">
    <location>
        <begin position="42"/>
        <end position="84"/>
    </location>
</feature>
<proteinExistence type="inferred from homology"/>
<keyword evidence="5" id="KW-0269">Exonuclease</keyword>
<evidence type="ECO:0000313" key="10">
    <source>
        <dbReference type="EMBL" id="KAK3874339.1"/>
    </source>
</evidence>
<comment type="similarity">
    <text evidence="2">Belongs to the REXO1/REXO3 family.</text>
</comment>
<dbReference type="SUPFAM" id="SSF53098">
    <property type="entry name" value="Ribonuclease H-like"/>
    <property type="match status" value="1"/>
</dbReference>
<sequence length="633" mass="70581">MAGEDTHAPQDPTMFFIFLVVGATVFLLLWLIRQSKQQSTKVIEKAPQKKKPQTSSNKSNQKKKQPASSSKLQQKPNSSQYQHQFSHPELITSLKGHCGPLTSGGFSANGKHFVSTAEVVRGRRFDPGGRSFMEVNDDVEARFITLDTGSRDGLEEIDTSSVSSGSHVTTSNNPSDTEDSYSSASKTPHRRHFKMSRRQRRNKNKKGKVSQDLSLSEPSSPSEAQSQTTKELFDILGKTEKQLYDLLLPLCNGVDDRVLNGYPYVTNQGVYVFKAMGYSTLAGVLSGGFQLSVAEIKVKRQPELRSILDIEDGHSDYSSESESLEDIRTNDCDHDNQDASSGISSDGKECENEDNICELNDTESYNMDKIRYCNFQLIERCRRCKQNFSVNENGSRSCEYHPKKVMMRKDGQLRYQCCNKLKGVQGCTKTLMHVYHHLRSGLNGPLRGYVTTKSGRERIVGLDCEMVYTTEGFELARITLVRMTGKVLLDLYVKPRGSVFDYNTQFSGITAEHMQQAETFTKARARVLSFIGSSTILIGHSLEGDLAALEIIHRLVIDTSLMFGVTKNSFTLKQSLKTLAKKLLSRDIQKGGSKGHDSLEDATAAVDLVLNHFVESHKVRKIAPLPLALQNVA</sequence>
<keyword evidence="11" id="KW-1185">Reference proteome</keyword>
<keyword evidence="8" id="KW-0472">Membrane</keyword>
<keyword evidence="3" id="KW-0540">Nuclease</keyword>
<dbReference type="GO" id="GO:0003676">
    <property type="term" value="F:nucleic acid binding"/>
    <property type="evidence" value="ECO:0007669"/>
    <property type="project" value="InterPro"/>
</dbReference>
<dbReference type="PANTHER" id="PTHR12801">
    <property type="entry name" value="RNA EXONUCLEASE REXO1 / RECO3 FAMILY MEMBER-RELATED"/>
    <property type="match status" value="1"/>
</dbReference>
<feature type="compositionally biased region" description="Low complexity" evidence="7">
    <location>
        <begin position="66"/>
        <end position="76"/>
    </location>
</feature>
<comment type="caution">
    <text evidence="10">The sequence shown here is derived from an EMBL/GenBank/DDBJ whole genome shotgun (WGS) entry which is preliminary data.</text>
</comment>
<evidence type="ECO:0000259" key="9">
    <source>
        <dbReference type="SMART" id="SM00479"/>
    </source>
</evidence>
<dbReference type="InterPro" id="IPR034922">
    <property type="entry name" value="REX1-like_exo"/>
</dbReference>
<feature type="compositionally biased region" description="Low complexity" evidence="7">
    <location>
        <begin position="210"/>
        <end position="226"/>
    </location>
</feature>
<comment type="subcellular location">
    <subcellularLocation>
        <location evidence="1">Nucleus</location>
    </subcellularLocation>
</comment>
<evidence type="ECO:0000256" key="6">
    <source>
        <dbReference type="ARBA" id="ARBA00023242"/>
    </source>
</evidence>
<evidence type="ECO:0000256" key="8">
    <source>
        <dbReference type="SAM" id="Phobius"/>
    </source>
</evidence>
<feature type="region of interest" description="Disordered" evidence="7">
    <location>
        <begin position="311"/>
        <end position="347"/>
    </location>
</feature>
<reference evidence="10" key="1">
    <citation type="submission" date="2023-10" db="EMBL/GenBank/DDBJ databases">
        <title>Genome assemblies of two species of porcelain crab, Petrolisthes cinctipes and Petrolisthes manimaculis (Anomura: Porcellanidae).</title>
        <authorList>
            <person name="Angst P."/>
        </authorList>
    </citation>
    <scope>NUCLEOTIDE SEQUENCE</scope>
    <source>
        <strain evidence="10">PB745_01</strain>
        <tissue evidence="10">Gill</tissue>
    </source>
</reference>
<evidence type="ECO:0000256" key="2">
    <source>
        <dbReference type="ARBA" id="ARBA00006357"/>
    </source>
</evidence>
<name>A0AAE1FIL2_PETCI</name>
<dbReference type="InterPro" id="IPR036397">
    <property type="entry name" value="RNaseH_sf"/>
</dbReference>
<dbReference type="GO" id="GO:0010629">
    <property type="term" value="P:negative regulation of gene expression"/>
    <property type="evidence" value="ECO:0007669"/>
    <property type="project" value="UniProtKB-ARBA"/>
</dbReference>
<dbReference type="InterPro" id="IPR013520">
    <property type="entry name" value="Ribonucl_H"/>
</dbReference>
<keyword evidence="8" id="KW-0812">Transmembrane</keyword>
<dbReference type="GO" id="GO:0005634">
    <property type="term" value="C:nucleus"/>
    <property type="evidence" value="ECO:0007669"/>
    <property type="project" value="UniProtKB-SubCell"/>
</dbReference>
<keyword evidence="4" id="KW-0378">Hydrolase</keyword>
<dbReference type="Proteomes" id="UP001286313">
    <property type="component" value="Unassembled WGS sequence"/>
</dbReference>
<dbReference type="GO" id="GO:0004527">
    <property type="term" value="F:exonuclease activity"/>
    <property type="evidence" value="ECO:0007669"/>
    <property type="project" value="UniProtKB-KW"/>
</dbReference>
<feature type="domain" description="Exonuclease" evidence="9">
    <location>
        <begin position="458"/>
        <end position="619"/>
    </location>
</feature>
<organism evidence="10 11">
    <name type="scientific">Petrolisthes cinctipes</name>
    <name type="common">Flat porcelain crab</name>
    <dbReference type="NCBI Taxonomy" id="88211"/>
    <lineage>
        <taxon>Eukaryota</taxon>
        <taxon>Metazoa</taxon>
        <taxon>Ecdysozoa</taxon>
        <taxon>Arthropoda</taxon>
        <taxon>Crustacea</taxon>
        <taxon>Multicrustacea</taxon>
        <taxon>Malacostraca</taxon>
        <taxon>Eumalacostraca</taxon>
        <taxon>Eucarida</taxon>
        <taxon>Decapoda</taxon>
        <taxon>Pleocyemata</taxon>
        <taxon>Anomura</taxon>
        <taxon>Galatheoidea</taxon>
        <taxon>Porcellanidae</taxon>
        <taxon>Petrolisthes</taxon>
    </lineage>
</organism>
<feature type="compositionally biased region" description="Low complexity" evidence="7">
    <location>
        <begin position="159"/>
        <end position="171"/>
    </location>
</feature>
<dbReference type="Pfam" id="PF00929">
    <property type="entry name" value="RNase_T"/>
    <property type="match status" value="1"/>
</dbReference>
<dbReference type="EMBL" id="JAWQEG010002108">
    <property type="protein sequence ID" value="KAK3874339.1"/>
    <property type="molecule type" value="Genomic_DNA"/>
</dbReference>
<dbReference type="FunFam" id="3.30.420.10:FF:000031">
    <property type="entry name" value="RNA exonuclease 1"/>
    <property type="match status" value="1"/>
</dbReference>
<accession>A0AAE1FIL2</accession>
<feature type="compositionally biased region" description="Polar residues" evidence="7">
    <location>
        <begin position="172"/>
        <end position="186"/>
    </location>
</feature>
<dbReference type="InterPro" id="IPR012337">
    <property type="entry name" value="RNaseH-like_sf"/>
</dbReference>
<protein>
    <recommendedName>
        <fullName evidence="9">Exonuclease domain-containing protein</fullName>
    </recommendedName>
</protein>
<evidence type="ECO:0000313" key="11">
    <source>
        <dbReference type="Proteomes" id="UP001286313"/>
    </source>
</evidence>
<keyword evidence="8" id="KW-1133">Transmembrane helix</keyword>
<dbReference type="AlphaFoldDB" id="A0AAE1FIL2"/>
<evidence type="ECO:0000256" key="1">
    <source>
        <dbReference type="ARBA" id="ARBA00004123"/>
    </source>
</evidence>
<feature type="compositionally biased region" description="Basic and acidic residues" evidence="7">
    <location>
        <begin position="325"/>
        <end position="337"/>
    </location>
</feature>
<feature type="compositionally biased region" description="Basic residues" evidence="7">
    <location>
        <begin position="187"/>
        <end position="208"/>
    </location>
</feature>
<evidence type="ECO:0000256" key="3">
    <source>
        <dbReference type="ARBA" id="ARBA00022722"/>
    </source>
</evidence>
<dbReference type="Gene3D" id="3.30.420.10">
    <property type="entry name" value="Ribonuclease H-like superfamily/Ribonuclease H"/>
    <property type="match status" value="1"/>
</dbReference>
<dbReference type="CDD" id="cd06145">
    <property type="entry name" value="REX1_like"/>
    <property type="match status" value="1"/>
</dbReference>
<dbReference type="InterPro" id="IPR047021">
    <property type="entry name" value="REXO1/3/4-like"/>
</dbReference>
<evidence type="ECO:0000256" key="4">
    <source>
        <dbReference type="ARBA" id="ARBA00022801"/>
    </source>
</evidence>
<dbReference type="SMART" id="SM00479">
    <property type="entry name" value="EXOIII"/>
    <property type="match status" value="1"/>
</dbReference>
<feature type="region of interest" description="Disordered" evidence="7">
    <location>
        <begin position="153"/>
        <end position="228"/>
    </location>
</feature>
<gene>
    <name evidence="10" type="ORF">Pcinc_020726</name>
</gene>
<evidence type="ECO:0000256" key="5">
    <source>
        <dbReference type="ARBA" id="ARBA00022839"/>
    </source>
</evidence>
<keyword evidence="6" id="KW-0539">Nucleus</keyword>
<feature type="transmembrane region" description="Helical" evidence="8">
    <location>
        <begin position="12"/>
        <end position="32"/>
    </location>
</feature>
<evidence type="ECO:0000256" key="7">
    <source>
        <dbReference type="SAM" id="MobiDB-lite"/>
    </source>
</evidence>